<dbReference type="RefSeq" id="WP_010756582.1">
    <property type="nucleotide sequence ID" value="NZ_ASWD01000002.1"/>
</dbReference>
<accession>R2SK92</accession>
<dbReference type="PATRIC" id="fig|1158607.4.peg.2161"/>
<sequence>MHPFVQYILAPIIVGVVLAIVNHLLDDHDP</sequence>
<proteinExistence type="predicted"/>
<protein>
    <recommendedName>
        <fullName evidence="4">Type I toxin-antitoxin system Fst family toxin</fullName>
    </recommendedName>
</protein>
<evidence type="ECO:0008006" key="4">
    <source>
        <dbReference type="Google" id="ProtNLM"/>
    </source>
</evidence>
<dbReference type="Proteomes" id="UP000013782">
    <property type="component" value="Unassembled WGS sequence"/>
</dbReference>
<evidence type="ECO:0000313" key="3">
    <source>
        <dbReference type="Proteomes" id="UP000013782"/>
    </source>
</evidence>
<gene>
    <name evidence="2" type="ORF">UAU_01557</name>
</gene>
<evidence type="ECO:0000256" key="1">
    <source>
        <dbReference type="SAM" id="Phobius"/>
    </source>
</evidence>
<evidence type="ECO:0000313" key="2">
    <source>
        <dbReference type="EMBL" id="EOH95595.1"/>
    </source>
</evidence>
<reference evidence="2 3" key="1">
    <citation type="submission" date="2013-02" db="EMBL/GenBank/DDBJ databases">
        <title>The Genome Sequence of Enterococcus pallens BAA-351.</title>
        <authorList>
            <consortium name="The Broad Institute Genome Sequencing Platform"/>
            <consortium name="The Broad Institute Genome Sequencing Center for Infectious Disease"/>
            <person name="Earl A.M."/>
            <person name="Gilmore M.S."/>
            <person name="Lebreton F."/>
            <person name="Walker B."/>
            <person name="Young S.K."/>
            <person name="Zeng Q."/>
            <person name="Gargeya S."/>
            <person name="Fitzgerald M."/>
            <person name="Haas B."/>
            <person name="Abouelleil A."/>
            <person name="Alvarado L."/>
            <person name="Arachchi H.M."/>
            <person name="Berlin A.M."/>
            <person name="Chapman S.B."/>
            <person name="Dewar J."/>
            <person name="Goldberg J."/>
            <person name="Griggs A."/>
            <person name="Gujja S."/>
            <person name="Hansen M."/>
            <person name="Howarth C."/>
            <person name="Imamovic A."/>
            <person name="Larimer J."/>
            <person name="McCowan C."/>
            <person name="Murphy C."/>
            <person name="Neiman D."/>
            <person name="Pearson M."/>
            <person name="Priest M."/>
            <person name="Roberts A."/>
            <person name="Saif S."/>
            <person name="Shea T."/>
            <person name="Sisk P."/>
            <person name="Sykes S."/>
            <person name="Wortman J."/>
            <person name="Nusbaum C."/>
            <person name="Birren B."/>
        </authorList>
    </citation>
    <scope>NUCLEOTIDE SEQUENCE [LARGE SCALE GENOMIC DNA]</scope>
    <source>
        <strain evidence="2 3">ATCC BAA-351</strain>
    </source>
</reference>
<dbReference type="HOGENOM" id="CLU_217312_0_0_9"/>
<keyword evidence="3" id="KW-1185">Reference proteome</keyword>
<keyword evidence="1" id="KW-1133">Transmembrane helix</keyword>
<dbReference type="AlphaFoldDB" id="R2SK92"/>
<dbReference type="STRING" id="160454.RV10_GL004506"/>
<keyword evidence="1" id="KW-0812">Transmembrane</keyword>
<name>R2SK92_9ENTE</name>
<keyword evidence="1" id="KW-0472">Membrane</keyword>
<feature type="transmembrane region" description="Helical" evidence="1">
    <location>
        <begin position="7"/>
        <end position="25"/>
    </location>
</feature>
<organism evidence="2 3">
    <name type="scientific">Enterococcus pallens ATCC BAA-351</name>
    <dbReference type="NCBI Taxonomy" id="1158607"/>
    <lineage>
        <taxon>Bacteria</taxon>
        <taxon>Bacillati</taxon>
        <taxon>Bacillota</taxon>
        <taxon>Bacilli</taxon>
        <taxon>Lactobacillales</taxon>
        <taxon>Enterococcaceae</taxon>
        <taxon>Enterococcus</taxon>
    </lineage>
</organism>
<comment type="caution">
    <text evidence="2">The sequence shown here is derived from an EMBL/GenBank/DDBJ whole genome shotgun (WGS) entry which is preliminary data.</text>
</comment>
<dbReference type="EMBL" id="AJAQ01000011">
    <property type="protein sequence ID" value="EOH95595.1"/>
    <property type="molecule type" value="Genomic_DNA"/>
</dbReference>